<dbReference type="InterPro" id="IPR001965">
    <property type="entry name" value="Znf_PHD"/>
</dbReference>
<feature type="compositionally biased region" description="Basic and acidic residues" evidence="9">
    <location>
        <begin position="432"/>
        <end position="441"/>
    </location>
</feature>
<keyword evidence="4" id="KW-0862">Zinc</keyword>
<dbReference type="STRING" id="46731.A0A3M6UU25"/>
<dbReference type="SUPFAM" id="SSF57903">
    <property type="entry name" value="FYVE/PHD zinc finger"/>
    <property type="match status" value="1"/>
</dbReference>
<feature type="compositionally biased region" description="Basic residues" evidence="9">
    <location>
        <begin position="510"/>
        <end position="519"/>
    </location>
</feature>
<dbReference type="Pfam" id="PF07524">
    <property type="entry name" value="Bromo_TP"/>
    <property type="match status" value="1"/>
</dbReference>
<evidence type="ECO:0000313" key="11">
    <source>
        <dbReference type="EMBL" id="RMX57099.1"/>
    </source>
</evidence>
<evidence type="ECO:0000256" key="4">
    <source>
        <dbReference type="ARBA" id="ARBA00022833"/>
    </source>
</evidence>
<dbReference type="SMART" id="SM00249">
    <property type="entry name" value="PHD"/>
    <property type="match status" value="1"/>
</dbReference>
<dbReference type="PROSITE" id="PS50016">
    <property type="entry name" value="ZF_PHD_2"/>
    <property type="match status" value="1"/>
</dbReference>
<comment type="subcellular location">
    <subcellularLocation>
        <location evidence="1">Nucleus</location>
    </subcellularLocation>
</comment>
<feature type="compositionally biased region" description="Basic and acidic residues" evidence="9">
    <location>
        <begin position="273"/>
        <end position="292"/>
    </location>
</feature>
<keyword evidence="2" id="KW-0479">Metal-binding</keyword>
<dbReference type="OrthoDB" id="436852at2759"/>
<dbReference type="CDD" id="cd15522">
    <property type="entry name" value="PHD_TAF3"/>
    <property type="match status" value="1"/>
</dbReference>
<dbReference type="SMART" id="SM00576">
    <property type="entry name" value="BTP"/>
    <property type="match status" value="1"/>
</dbReference>
<evidence type="ECO:0000256" key="7">
    <source>
        <dbReference type="ARBA" id="ARBA00023242"/>
    </source>
</evidence>
<evidence type="ECO:0000256" key="8">
    <source>
        <dbReference type="PROSITE-ProRule" id="PRU00146"/>
    </source>
</evidence>
<dbReference type="GO" id="GO:0046982">
    <property type="term" value="F:protein heterodimerization activity"/>
    <property type="evidence" value="ECO:0007669"/>
    <property type="project" value="InterPro"/>
</dbReference>
<organism evidence="11 12">
    <name type="scientific">Pocillopora damicornis</name>
    <name type="common">Cauliflower coral</name>
    <name type="synonym">Millepora damicornis</name>
    <dbReference type="NCBI Taxonomy" id="46731"/>
    <lineage>
        <taxon>Eukaryota</taxon>
        <taxon>Metazoa</taxon>
        <taxon>Cnidaria</taxon>
        <taxon>Anthozoa</taxon>
        <taxon>Hexacorallia</taxon>
        <taxon>Scleractinia</taxon>
        <taxon>Astrocoeniina</taxon>
        <taxon>Pocilloporidae</taxon>
        <taxon>Pocillopora</taxon>
    </lineage>
</organism>
<feature type="region of interest" description="Disordered" evidence="9">
    <location>
        <begin position="223"/>
        <end position="402"/>
    </location>
</feature>
<feature type="region of interest" description="Disordered" evidence="9">
    <location>
        <begin position="140"/>
        <end position="160"/>
    </location>
</feature>
<evidence type="ECO:0000313" key="12">
    <source>
        <dbReference type="Proteomes" id="UP000275408"/>
    </source>
</evidence>
<feature type="compositionally biased region" description="Polar residues" evidence="9">
    <location>
        <begin position="380"/>
        <end position="389"/>
    </location>
</feature>
<dbReference type="Proteomes" id="UP000275408">
    <property type="component" value="Unassembled WGS sequence"/>
</dbReference>
<feature type="compositionally biased region" description="Polar residues" evidence="9">
    <location>
        <begin position="256"/>
        <end position="268"/>
    </location>
</feature>
<proteinExistence type="predicted"/>
<protein>
    <recommendedName>
        <fullName evidence="10">PHD-type domain-containing protein</fullName>
    </recommendedName>
</protein>
<dbReference type="PANTHER" id="PTHR46452:SF1">
    <property type="entry name" value="TRANSCRIPTION INITIATION FACTOR TFIID SUBUNIT 3"/>
    <property type="match status" value="1"/>
</dbReference>
<keyword evidence="6" id="KW-0804">Transcription</keyword>
<evidence type="ECO:0000256" key="9">
    <source>
        <dbReference type="SAM" id="MobiDB-lite"/>
    </source>
</evidence>
<dbReference type="InterPro" id="IPR011011">
    <property type="entry name" value="Znf_FYVE_PHD"/>
</dbReference>
<feature type="region of interest" description="Disordered" evidence="9">
    <location>
        <begin position="707"/>
        <end position="727"/>
    </location>
</feature>
<dbReference type="Gene3D" id="1.10.20.10">
    <property type="entry name" value="Histone, subunit A"/>
    <property type="match status" value="1"/>
</dbReference>
<feature type="compositionally biased region" description="Basic and acidic residues" evidence="9">
    <location>
        <begin position="520"/>
        <end position="541"/>
    </location>
</feature>
<dbReference type="InterPro" id="IPR019786">
    <property type="entry name" value="Zinc_finger_PHD-type_CS"/>
</dbReference>
<name>A0A3M6UU25_POCDA</name>
<feature type="compositionally biased region" description="Basic residues" evidence="9">
    <location>
        <begin position="713"/>
        <end position="727"/>
    </location>
</feature>
<dbReference type="AlphaFoldDB" id="A0A3M6UU25"/>
<keyword evidence="3 8" id="KW-0863">Zinc-finger</keyword>
<comment type="caution">
    <text evidence="11">The sequence shown here is derived from an EMBL/GenBank/DDBJ whole genome shotgun (WGS) entry which is preliminary data.</text>
</comment>
<feature type="compositionally biased region" description="Acidic residues" evidence="9">
    <location>
        <begin position="140"/>
        <end position="155"/>
    </location>
</feature>
<feature type="compositionally biased region" description="Low complexity" evidence="9">
    <location>
        <begin position="305"/>
        <end position="317"/>
    </location>
</feature>
<dbReference type="Gene3D" id="3.30.40.10">
    <property type="entry name" value="Zinc/RING finger domain, C3HC4 (zinc finger)"/>
    <property type="match status" value="1"/>
</dbReference>
<dbReference type="InterPro" id="IPR009072">
    <property type="entry name" value="Histone-fold"/>
</dbReference>
<feature type="compositionally biased region" description="Basic residues" evidence="9">
    <location>
        <begin position="448"/>
        <end position="458"/>
    </location>
</feature>
<dbReference type="InterPro" id="IPR019787">
    <property type="entry name" value="Znf_PHD-finger"/>
</dbReference>
<reference evidence="11 12" key="1">
    <citation type="journal article" date="2018" name="Sci. Rep.">
        <title>Comparative analysis of the Pocillopora damicornis genome highlights role of immune system in coral evolution.</title>
        <authorList>
            <person name="Cunning R."/>
            <person name="Bay R.A."/>
            <person name="Gillette P."/>
            <person name="Baker A.C."/>
            <person name="Traylor-Knowles N."/>
        </authorList>
    </citation>
    <scope>NUCLEOTIDE SEQUENCE [LARGE SCALE GENOMIC DNA]</scope>
    <source>
        <strain evidence="11">RSMAS</strain>
        <tissue evidence="11">Whole animal</tissue>
    </source>
</reference>
<feature type="compositionally biased region" description="Polar residues" evidence="9">
    <location>
        <begin position="560"/>
        <end position="573"/>
    </location>
</feature>
<dbReference type="PROSITE" id="PS01359">
    <property type="entry name" value="ZF_PHD_1"/>
    <property type="match status" value="1"/>
</dbReference>
<accession>A0A3M6UU25</accession>
<gene>
    <name evidence="11" type="ORF">pdam_00008243</name>
</gene>
<dbReference type="CDD" id="cd22916">
    <property type="entry name" value="HFD_TAF3"/>
    <property type="match status" value="1"/>
</dbReference>
<dbReference type="EMBL" id="RCHS01000744">
    <property type="protein sequence ID" value="RMX57099.1"/>
    <property type="molecule type" value="Genomic_DNA"/>
</dbReference>
<evidence type="ECO:0000256" key="2">
    <source>
        <dbReference type="ARBA" id="ARBA00022723"/>
    </source>
</evidence>
<keyword evidence="5" id="KW-0805">Transcription regulation</keyword>
<feature type="compositionally biased region" description="Basic and acidic residues" evidence="9">
    <location>
        <begin position="459"/>
        <end position="472"/>
    </location>
</feature>
<keyword evidence="12" id="KW-1185">Reference proteome</keyword>
<keyword evidence="7" id="KW-0539">Nucleus</keyword>
<evidence type="ECO:0000256" key="5">
    <source>
        <dbReference type="ARBA" id="ARBA00023015"/>
    </source>
</evidence>
<sequence length="727" mass="79683">MCDGFNHGALQIAVAQICQSMGWDALQKSSHDLLTDVLQKYLEEIAKSAHGYSQIYSRTEPNLDDLDLAFRDIGVYLGELEDFVTQVDQVPFIHQLPQYPKPKPNVLHHPRNGEIAERLEQYYDYLPPLVSKLLQNEDEDKATTAEDADTVDAGEEPTSGEGYVRKEIKTVAEETSIEHVAVKRSLDMPPALENDTKKRRVDLPFIQKGNRGNEMDILEALQGNLSSPSPTPSPDIWSSAKTFEIPPTSSIPPVAATQSVEKVTTSKATAKPKQGEKKTAVGSKEAGKEPGTKVKSSPKKKPKPAKNIASPAKKPATPKTPPKLKPAKKKSPSPMKSPMPKPTSVTPVETESITGSSSKKTKTNAKKEKKPATKTKNPVTKKSLTQPASETAKENIEVKESMPKLIIKPIKKETDAGHQFAVSEFLPSNDTVVKEKSENKNSKPKAGPAKKTKAKKGKDKVIEPSIKKEPKDWSTPSTHEGLKFSMADFAVAPAERNLPGNVLIDPALEHKKKKKKRKEKDREKEKKKDKSKKLKTDHAEPFPESPFPTPIPRITVKLDTPSNSASLTTTGASKTEPLPWDYGKGSSEKLFSSTVSSQAVDSAGSSKASSKQETVTTTASVVTASPAPKLTIKSEPLERTVVSQTLSTTFVHGYAKEYYCPVCAEPDDGTFMIGCDGCDEWFHGRCVGITEDPGVDWFCSSCLAKKDKDNKDKQKKKKKKKSKEKPK</sequence>
<dbReference type="GO" id="GO:0005669">
    <property type="term" value="C:transcription factor TFIID complex"/>
    <property type="evidence" value="ECO:0007669"/>
    <property type="project" value="TreeGrafter"/>
</dbReference>
<evidence type="ECO:0000256" key="3">
    <source>
        <dbReference type="ARBA" id="ARBA00022771"/>
    </source>
</evidence>
<dbReference type="GO" id="GO:0008270">
    <property type="term" value="F:zinc ion binding"/>
    <property type="evidence" value="ECO:0007669"/>
    <property type="project" value="UniProtKB-KW"/>
</dbReference>
<dbReference type="Pfam" id="PF00628">
    <property type="entry name" value="PHD"/>
    <property type="match status" value="1"/>
</dbReference>
<dbReference type="InterPro" id="IPR006565">
    <property type="entry name" value="BTP"/>
</dbReference>
<feature type="region of interest" description="Disordered" evidence="9">
    <location>
        <begin position="497"/>
        <end position="581"/>
    </location>
</feature>
<evidence type="ECO:0000259" key="10">
    <source>
        <dbReference type="PROSITE" id="PS50016"/>
    </source>
</evidence>
<dbReference type="GO" id="GO:0002039">
    <property type="term" value="F:p53 binding"/>
    <property type="evidence" value="ECO:0007669"/>
    <property type="project" value="TreeGrafter"/>
</dbReference>
<feature type="region of interest" description="Disordered" evidence="9">
    <location>
        <begin position="421"/>
        <end position="480"/>
    </location>
</feature>
<evidence type="ECO:0000256" key="6">
    <source>
        <dbReference type="ARBA" id="ARBA00023163"/>
    </source>
</evidence>
<feature type="compositionally biased region" description="Basic and acidic residues" evidence="9">
    <location>
        <begin position="391"/>
        <end position="402"/>
    </location>
</feature>
<dbReference type="GO" id="GO:0045944">
    <property type="term" value="P:positive regulation of transcription by RNA polymerase II"/>
    <property type="evidence" value="ECO:0007669"/>
    <property type="project" value="TreeGrafter"/>
</dbReference>
<dbReference type="PANTHER" id="PTHR46452">
    <property type="entry name" value="TRANSCRIPTION INITIATION FACTOR TFIID SUBUNIT 3"/>
    <property type="match status" value="1"/>
</dbReference>
<dbReference type="InterPro" id="IPR013083">
    <property type="entry name" value="Znf_RING/FYVE/PHD"/>
</dbReference>
<dbReference type="OMA" id="GAGQDKM"/>
<feature type="domain" description="PHD-type" evidence="10">
    <location>
        <begin position="657"/>
        <end position="705"/>
    </location>
</feature>
<feature type="compositionally biased region" description="Polar residues" evidence="9">
    <location>
        <begin position="345"/>
        <end position="358"/>
    </location>
</feature>
<evidence type="ECO:0000256" key="1">
    <source>
        <dbReference type="ARBA" id="ARBA00004123"/>
    </source>
</evidence>
<feature type="compositionally biased region" description="Basic residues" evidence="9">
    <location>
        <begin position="359"/>
        <end position="373"/>
    </location>
</feature>